<feature type="repeat" description="ANK" evidence="4">
    <location>
        <begin position="9"/>
        <end position="41"/>
    </location>
</feature>
<dbReference type="AlphaFoldDB" id="A0A8H3ZZE8"/>
<dbReference type="InterPro" id="IPR036770">
    <property type="entry name" value="Ankyrin_rpt-contain_sf"/>
</dbReference>
<sequence>MPIKAVSNNGWTTLHFAAAAGHVEVIKILLECNSNINADGEYSKTALSCAAENKHTETVKYLLEVEARNEQDFNKQYFYPIYFAAKKKYENVVKLLSEKTYDIKLHYTAGKEDIEIVKFLSIFDTKHFIIDKLGRTPLHWAAFEGYNEMVKNLVENDIKLIEFVDNNKETALYEAVWNGHIKIVEFLYNQGAKTNCKNIHGWKPLHLAAISCQVDVFKFLKNKEVNFQMSEFFEQLDVFQLNNSKFEKFYNHDFAKKLVKRFRNFESQFKLKDSHDIALYFYQFFLKLIEHAVKFSDKQDKKALSYLYICALSKICNLKSESQSNLIIDINRYFEKVQNDILLFKEANKHMEIKKFSNQYEKTIKQKIEEAYNIKDQIIYEMNKIVNEINQKIILLIEETREIINKVNENKQKLEEEQSELKKKLVLRQTLGILKIVAQTISVVGGPIGIASDVIKRGINIAEVFISEDNKNKSNFEISLDIKDSLKNMEEMVKSEENEIIIAEQQLKKLVYECNKYTNLSNIKVNLTTIQNKLSNVNFTTTTVKEIKDELVQTQTKLEELKKKNENTTTVTDPKTNVELRVIYDLNIAIETTEKVIELYDKYQKDKENLDALSNSIKQADEDIKKLKQFEENINKAIVPMINKMQNDINNIENKINNKSHVFLDLTKWKVQTSLENIRNEIQKISKGFNIQEDTIHYMEKLDEGITTLINIYNHIQDYYDQVNLASYIAHIYSATNKEDTIIELEQEIRNNILIGHFKRAKNAFKQWVFPFANVYLKVLESLSDDQDIDSIISQIEILYSEIQEHNVVINEEDKFLVKDEFNSEYESSNPFFVWKNEIYGQEILKLLSGEEITIKAEITKSDHDDKNAIKFNEIGIRFKSRNKTIQYEIDCELKYFNINMVHLGNSYYQYNNKFYLIISHKQEIFYSFEKKNTGEPLRNNEAYDKIKRGELMLSPYTMWKIKRKPINRANFSKLIKFKNEVDLELVGHGKYIIDKKDSNNLNLIVEDYYKEYKIDLF</sequence>
<reference evidence="6 7" key="1">
    <citation type="journal article" date="2019" name="Environ. Microbiol.">
        <title>At the nexus of three kingdoms: the genome of the mycorrhizal fungus Gigaspora margarita provides insights into plant, endobacterial and fungal interactions.</title>
        <authorList>
            <person name="Venice F."/>
            <person name="Ghignone S."/>
            <person name="Salvioli di Fossalunga A."/>
            <person name="Amselem J."/>
            <person name="Novero M."/>
            <person name="Xianan X."/>
            <person name="Sedzielewska Toro K."/>
            <person name="Morin E."/>
            <person name="Lipzen A."/>
            <person name="Grigoriev I.V."/>
            <person name="Henrissat B."/>
            <person name="Martin F.M."/>
            <person name="Bonfante P."/>
        </authorList>
    </citation>
    <scope>NUCLEOTIDE SEQUENCE [LARGE SCALE GENOMIC DNA]</scope>
    <source>
        <strain evidence="6 7">BEG34</strain>
    </source>
</reference>
<gene>
    <name evidence="6" type="ORF">F8M41_012770</name>
</gene>
<dbReference type="SUPFAM" id="SSF48403">
    <property type="entry name" value="Ankyrin repeat"/>
    <property type="match status" value="1"/>
</dbReference>
<keyword evidence="5" id="KW-0175">Coiled coil</keyword>
<dbReference type="InterPro" id="IPR002110">
    <property type="entry name" value="Ankyrin_rpt"/>
</dbReference>
<dbReference type="PANTHER" id="PTHR24161:SF85">
    <property type="entry name" value="PALMITOYLTRANSFERASE HIP14"/>
    <property type="match status" value="1"/>
</dbReference>
<keyword evidence="7" id="KW-1185">Reference proteome</keyword>
<dbReference type="GO" id="GO:0019706">
    <property type="term" value="F:protein-cysteine S-palmitoyltransferase activity"/>
    <property type="evidence" value="ECO:0007669"/>
    <property type="project" value="UniProtKB-EC"/>
</dbReference>
<evidence type="ECO:0000256" key="2">
    <source>
        <dbReference type="ARBA" id="ARBA00022737"/>
    </source>
</evidence>
<proteinExistence type="predicted"/>
<organism evidence="6 7">
    <name type="scientific">Gigaspora margarita</name>
    <dbReference type="NCBI Taxonomy" id="4874"/>
    <lineage>
        <taxon>Eukaryota</taxon>
        <taxon>Fungi</taxon>
        <taxon>Fungi incertae sedis</taxon>
        <taxon>Mucoromycota</taxon>
        <taxon>Glomeromycotina</taxon>
        <taxon>Glomeromycetes</taxon>
        <taxon>Diversisporales</taxon>
        <taxon>Gigasporaceae</taxon>
        <taxon>Gigaspora</taxon>
    </lineage>
</organism>
<dbReference type="SMART" id="SM00248">
    <property type="entry name" value="ANK"/>
    <property type="match status" value="6"/>
</dbReference>
<dbReference type="PROSITE" id="PS50088">
    <property type="entry name" value="ANK_REPEAT"/>
    <property type="match status" value="3"/>
</dbReference>
<dbReference type="EMBL" id="WTPW01002599">
    <property type="protein sequence ID" value="KAF0375118.1"/>
    <property type="molecule type" value="Genomic_DNA"/>
</dbReference>
<evidence type="ECO:0000256" key="1">
    <source>
        <dbReference type="ARBA" id="ARBA00012210"/>
    </source>
</evidence>
<dbReference type="Proteomes" id="UP000439903">
    <property type="component" value="Unassembled WGS sequence"/>
</dbReference>
<dbReference type="EC" id="2.3.1.225" evidence="1"/>
<feature type="coiled-coil region" evidence="5">
    <location>
        <begin position="397"/>
        <end position="424"/>
    </location>
</feature>
<comment type="caution">
    <text evidence="6">The sequence shown here is derived from an EMBL/GenBank/DDBJ whole genome shotgun (WGS) entry which is preliminary data.</text>
</comment>
<feature type="coiled-coil region" evidence="5">
    <location>
        <begin position="544"/>
        <end position="571"/>
    </location>
</feature>
<evidence type="ECO:0000256" key="4">
    <source>
        <dbReference type="PROSITE-ProRule" id="PRU00023"/>
    </source>
</evidence>
<dbReference type="PROSITE" id="PS50297">
    <property type="entry name" value="ANK_REP_REGION"/>
    <property type="match status" value="3"/>
</dbReference>
<evidence type="ECO:0000313" key="7">
    <source>
        <dbReference type="Proteomes" id="UP000439903"/>
    </source>
</evidence>
<protein>
    <recommendedName>
        <fullName evidence="1">protein S-acyltransferase</fullName>
        <ecNumber evidence="1">2.3.1.225</ecNumber>
    </recommendedName>
</protein>
<dbReference type="PANTHER" id="PTHR24161">
    <property type="entry name" value="ANK_REP_REGION DOMAIN-CONTAINING PROTEIN-RELATED"/>
    <property type="match status" value="1"/>
</dbReference>
<feature type="coiled-coil region" evidence="5">
    <location>
        <begin position="603"/>
        <end position="662"/>
    </location>
</feature>
<dbReference type="Gene3D" id="1.25.40.20">
    <property type="entry name" value="Ankyrin repeat-containing domain"/>
    <property type="match status" value="2"/>
</dbReference>
<keyword evidence="6" id="KW-0675">Receptor</keyword>
<name>A0A8H3ZZE8_GIGMA</name>
<feature type="repeat" description="ANK" evidence="4">
    <location>
        <begin position="167"/>
        <end position="199"/>
    </location>
</feature>
<dbReference type="PRINTS" id="PR01415">
    <property type="entry name" value="ANKYRIN"/>
</dbReference>
<feature type="coiled-coil region" evidence="5">
    <location>
        <begin position="479"/>
        <end position="513"/>
    </location>
</feature>
<dbReference type="OrthoDB" id="194358at2759"/>
<evidence type="ECO:0000256" key="3">
    <source>
        <dbReference type="ARBA" id="ARBA00023043"/>
    </source>
</evidence>
<feature type="repeat" description="ANK" evidence="4">
    <location>
        <begin position="133"/>
        <end position="156"/>
    </location>
</feature>
<accession>A0A8H3ZZE8</accession>
<dbReference type="Pfam" id="PF12796">
    <property type="entry name" value="Ank_2"/>
    <property type="match status" value="2"/>
</dbReference>
<evidence type="ECO:0000313" key="6">
    <source>
        <dbReference type="EMBL" id="KAF0375118.1"/>
    </source>
</evidence>
<keyword evidence="2" id="KW-0677">Repeat</keyword>
<evidence type="ECO:0000256" key="5">
    <source>
        <dbReference type="SAM" id="Coils"/>
    </source>
</evidence>
<keyword evidence="3 4" id="KW-0040">ANK repeat</keyword>